<dbReference type="GO" id="GO:0005096">
    <property type="term" value="F:GTPase activator activity"/>
    <property type="evidence" value="ECO:0007669"/>
    <property type="project" value="TreeGrafter"/>
</dbReference>
<dbReference type="InterPro" id="IPR000198">
    <property type="entry name" value="RhoGAP_dom"/>
</dbReference>
<dbReference type="PANTHER" id="PTHR23179:SF27">
    <property type="entry name" value="RHO GTPASE ACTIVATING PROTEIN AT 71E, ISOFORM D"/>
    <property type="match status" value="1"/>
</dbReference>
<evidence type="ECO:0000313" key="3">
    <source>
        <dbReference type="Proteomes" id="UP000694843"/>
    </source>
</evidence>
<dbReference type="InterPro" id="IPR008936">
    <property type="entry name" value="Rho_GTPase_activation_prot"/>
</dbReference>
<dbReference type="Gene3D" id="1.10.555.10">
    <property type="entry name" value="Rho GTPase activation protein"/>
    <property type="match status" value="1"/>
</dbReference>
<protein>
    <submittedName>
        <fullName evidence="4">Rho GTPase-activating protein 20-like</fullName>
    </submittedName>
</protein>
<sequence length="400" mass="43352">MQRSFTEFGGSGALLSPRQRSLSSSAADADNADAAGNVAPTSLSDTSDSTPTTPPTSPSSPPRYGDAIVNNEGVNVGWMLDGARNGGSSASLFSTYSRSLPCTPCVQQSFPQYWTIKEVKFGVPLEQACKYDDIPAPLLVLILKLNKEGPMKKDVFRAPGNQASMKKLLHFLQRGRLFNIEHFSVYTTASVLKKFLRKLPEGIFGRTGEEELFNMIQLTDTEQQRDLVHKLITSRPIVAQHLLVLFFGTFRVIANSAGRSNTGMTAEALGVSVAPSFFRSCVARGKTATMDDVLRFKVATQIMQFIVDNFGASNLFGRENYEYYARITGRVMLRVEEDWIFAYRYPRDSLVAPMAGQEESQSTPALIHMPEGSSSASSSSPGGGATGGAACLEGGSGSDY</sequence>
<organism evidence="3 4">
    <name type="scientific">Hyalella azteca</name>
    <name type="common">Amphipod</name>
    <dbReference type="NCBI Taxonomy" id="294128"/>
    <lineage>
        <taxon>Eukaryota</taxon>
        <taxon>Metazoa</taxon>
        <taxon>Ecdysozoa</taxon>
        <taxon>Arthropoda</taxon>
        <taxon>Crustacea</taxon>
        <taxon>Multicrustacea</taxon>
        <taxon>Malacostraca</taxon>
        <taxon>Eumalacostraca</taxon>
        <taxon>Peracarida</taxon>
        <taxon>Amphipoda</taxon>
        <taxon>Senticaudata</taxon>
        <taxon>Talitrida</taxon>
        <taxon>Talitroidea</taxon>
        <taxon>Hyalellidae</taxon>
        <taxon>Hyalella</taxon>
    </lineage>
</organism>
<evidence type="ECO:0000256" key="1">
    <source>
        <dbReference type="SAM" id="MobiDB-lite"/>
    </source>
</evidence>
<keyword evidence="3" id="KW-1185">Reference proteome</keyword>
<dbReference type="KEGG" id="hazt:108672293"/>
<dbReference type="SUPFAM" id="SSF48350">
    <property type="entry name" value="GTPase activation domain, GAP"/>
    <property type="match status" value="1"/>
</dbReference>
<feature type="region of interest" description="Disordered" evidence="1">
    <location>
        <begin position="354"/>
        <end position="400"/>
    </location>
</feature>
<feature type="domain" description="Rho-GAP" evidence="2">
    <location>
        <begin position="123"/>
        <end position="314"/>
    </location>
</feature>
<reference evidence="4" key="1">
    <citation type="submission" date="2025-08" db="UniProtKB">
        <authorList>
            <consortium name="RefSeq"/>
        </authorList>
    </citation>
    <scope>IDENTIFICATION</scope>
    <source>
        <tissue evidence="4">Whole organism</tissue>
    </source>
</reference>
<evidence type="ECO:0000313" key="4">
    <source>
        <dbReference type="RefSeq" id="XP_018015424.2"/>
    </source>
</evidence>
<dbReference type="FunFam" id="1.10.555.10:FF:000032">
    <property type="entry name" value="Uncharacterized protein, isoform E"/>
    <property type="match status" value="1"/>
</dbReference>
<feature type="compositionally biased region" description="Low complexity" evidence="1">
    <location>
        <begin position="13"/>
        <end position="51"/>
    </location>
</feature>
<dbReference type="PANTHER" id="PTHR23179">
    <property type="entry name" value="T-CELL ACTIVATION RHO GTPASE ACTIVATING PROTEIN-RELATED"/>
    <property type="match status" value="1"/>
</dbReference>
<dbReference type="SMART" id="SM00324">
    <property type="entry name" value="RhoGAP"/>
    <property type="match status" value="1"/>
</dbReference>
<dbReference type="Proteomes" id="UP000694843">
    <property type="component" value="Unplaced"/>
</dbReference>
<accession>A0A8B7NNZ4</accession>
<feature type="region of interest" description="Disordered" evidence="1">
    <location>
        <begin position="1"/>
        <end position="68"/>
    </location>
</feature>
<gene>
    <name evidence="4" type="primary">LOC108672293</name>
</gene>
<dbReference type="Pfam" id="PF00620">
    <property type="entry name" value="RhoGAP"/>
    <property type="match status" value="1"/>
</dbReference>
<evidence type="ECO:0000259" key="2">
    <source>
        <dbReference type="PROSITE" id="PS50238"/>
    </source>
</evidence>
<dbReference type="PROSITE" id="PS50238">
    <property type="entry name" value="RHOGAP"/>
    <property type="match status" value="1"/>
</dbReference>
<dbReference type="GO" id="GO:0007165">
    <property type="term" value="P:signal transduction"/>
    <property type="evidence" value="ECO:0007669"/>
    <property type="project" value="InterPro"/>
</dbReference>
<proteinExistence type="predicted"/>
<feature type="compositionally biased region" description="Pro residues" evidence="1">
    <location>
        <begin position="52"/>
        <end position="61"/>
    </location>
</feature>
<dbReference type="OrthoDB" id="9994905at2759"/>
<dbReference type="CDD" id="cd00159">
    <property type="entry name" value="RhoGAP"/>
    <property type="match status" value="1"/>
</dbReference>
<dbReference type="GeneID" id="108672293"/>
<dbReference type="RefSeq" id="XP_018015424.2">
    <property type="nucleotide sequence ID" value="XM_018159935.2"/>
</dbReference>
<name>A0A8B7NNZ4_HYAAZ</name>
<dbReference type="AlphaFoldDB" id="A0A8B7NNZ4"/>